<sequence length="91" mass="10469">MRIPNVVVIFAGVLLKEKKNTISWFLTKTPIICYPFLVLSSQISFSALFYKQEGYQPFQTTSLPSRIPDISGNFQDYARSKVILQIQSFIF</sequence>
<evidence type="ECO:0000313" key="2">
    <source>
        <dbReference type="Proteomes" id="UP000217199"/>
    </source>
</evidence>
<dbReference type="AlphaFoldDB" id="A0A286UMC9"/>
<dbReference type="Proteomes" id="UP000217199">
    <property type="component" value="Unassembled WGS sequence"/>
</dbReference>
<name>A0A286UMC9_9AGAM</name>
<accession>A0A286UMC9</accession>
<evidence type="ECO:0000313" key="1">
    <source>
        <dbReference type="EMBL" id="PAV20722.1"/>
    </source>
</evidence>
<proteinExistence type="predicted"/>
<dbReference type="EMBL" id="NBII01000003">
    <property type="protein sequence ID" value="PAV20722.1"/>
    <property type="molecule type" value="Genomic_DNA"/>
</dbReference>
<gene>
    <name evidence="1" type="ORF">PNOK_0334900</name>
</gene>
<protein>
    <submittedName>
        <fullName evidence="1">Uncharacterized protein</fullName>
    </submittedName>
</protein>
<organism evidence="1 2">
    <name type="scientific">Pyrrhoderma noxium</name>
    <dbReference type="NCBI Taxonomy" id="2282107"/>
    <lineage>
        <taxon>Eukaryota</taxon>
        <taxon>Fungi</taxon>
        <taxon>Dikarya</taxon>
        <taxon>Basidiomycota</taxon>
        <taxon>Agaricomycotina</taxon>
        <taxon>Agaricomycetes</taxon>
        <taxon>Hymenochaetales</taxon>
        <taxon>Hymenochaetaceae</taxon>
        <taxon>Pyrrhoderma</taxon>
    </lineage>
</organism>
<comment type="caution">
    <text evidence="1">The sequence shown here is derived from an EMBL/GenBank/DDBJ whole genome shotgun (WGS) entry which is preliminary data.</text>
</comment>
<reference evidence="1 2" key="1">
    <citation type="journal article" date="2017" name="Mol. Ecol.">
        <title>Comparative and population genomic landscape of Phellinus noxius: A hypervariable fungus causing root rot in trees.</title>
        <authorList>
            <person name="Chung C.L."/>
            <person name="Lee T.J."/>
            <person name="Akiba M."/>
            <person name="Lee H.H."/>
            <person name="Kuo T.H."/>
            <person name="Liu D."/>
            <person name="Ke H.M."/>
            <person name="Yokoi T."/>
            <person name="Roa M.B."/>
            <person name="Lu M.J."/>
            <person name="Chang Y.Y."/>
            <person name="Ann P.J."/>
            <person name="Tsai J.N."/>
            <person name="Chen C.Y."/>
            <person name="Tzean S.S."/>
            <person name="Ota Y."/>
            <person name="Hattori T."/>
            <person name="Sahashi N."/>
            <person name="Liou R.F."/>
            <person name="Kikuchi T."/>
            <person name="Tsai I.J."/>
        </authorList>
    </citation>
    <scope>NUCLEOTIDE SEQUENCE [LARGE SCALE GENOMIC DNA]</scope>
    <source>
        <strain evidence="1 2">FFPRI411160</strain>
    </source>
</reference>
<dbReference type="InParanoid" id="A0A286UMC9"/>
<keyword evidence="2" id="KW-1185">Reference proteome</keyword>